<dbReference type="AlphaFoldDB" id="A0A9D2SD82"/>
<proteinExistence type="inferred from homology"/>
<evidence type="ECO:0000313" key="4">
    <source>
        <dbReference type="Proteomes" id="UP000886883"/>
    </source>
</evidence>
<dbReference type="PANTHER" id="PTHR43022:SF1">
    <property type="entry name" value="PROTEIN SMF"/>
    <property type="match status" value="1"/>
</dbReference>
<sequence>MREEERIDSFWLCSAPGIGPVSVRKLMGEAGSASDAMKLPEGMLRSLLGEKRAECLVRARAAGRRDAAARTLERYGKRGISFLPCWDEEYPEKLKPLEDAPVALYKKGRLPDPCAPSVAVIGARDCSEYGKKAARYFARGLAEAGVAVISGMARGVDGIAGAAALESGGMSAAVLGCGVDVCYPPENRGLYERLEREGCLLSEYPPGTRPESRLFPPRNRIISGLSDLVLVTEARERSGTLITVDRALEQGRDVFAVPGRITDGCSRGCNRLIAGGAGVAANVEAVLEALGRAGFRSGAGA</sequence>
<dbReference type="EMBL" id="DWXE01000008">
    <property type="protein sequence ID" value="HJB90352.1"/>
    <property type="molecule type" value="Genomic_DNA"/>
</dbReference>
<dbReference type="InterPro" id="IPR057666">
    <property type="entry name" value="DrpA_SLOG"/>
</dbReference>
<protein>
    <submittedName>
        <fullName evidence="3">DNA-processing protein DprA</fullName>
    </submittedName>
</protein>
<name>A0A9D2SD82_9FIRM</name>
<dbReference type="Gene3D" id="3.40.50.450">
    <property type="match status" value="1"/>
</dbReference>
<feature type="domain" description="Smf/DprA SLOG" evidence="2">
    <location>
        <begin position="83"/>
        <end position="290"/>
    </location>
</feature>
<evidence type="ECO:0000313" key="3">
    <source>
        <dbReference type="EMBL" id="HJB90352.1"/>
    </source>
</evidence>
<reference evidence="3" key="1">
    <citation type="journal article" date="2021" name="PeerJ">
        <title>Extensive microbial diversity within the chicken gut microbiome revealed by metagenomics and culture.</title>
        <authorList>
            <person name="Gilroy R."/>
            <person name="Ravi A."/>
            <person name="Getino M."/>
            <person name="Pursley I."/>
            <person name="Horton D.L."/>
            <person name="Alikhan N.F."/>
            <person name="Baker D."/>
            <person name="Gharbi K."/>
            <person name="Hall N."/>
            <person name="Watson M."/>
            <person name="Adriaenssens E.M."/>
            <person name="Foster-Nyarko E."/>
            <person name="Jarju S."/>
            <person name="Secka A."/>
            <person name="Antonio M."/>
            <person name="Oren A."/>
            <person name="Chaudhuri R.R."/>
            <person name="La Ragione R."/>
            <person name="Hildebrand F."/>
            <person name="Pallen M.J."/>
        </authorList>
    </citation>
    <scope>NUCLEOTIDE SEQUENCE</scope>
    <source>
        <strain evidence="3">USAMLcec3-2134</strain>
    </source>
</reference>
<reference evidence="3" key="2">
    <citation type="submission" date="2021-04" db="EMBL/GenBank/DDBJ databases">
        <authorList>
            <person name="Gilroy R."/>
        </authorList>
    </citation>
    <scope>NUCLEOTIDE SEQUENCE</scope>
    <source>
        <strain evidence="3">USAMLcec3-2134</strain>
    </source>
</reference>
<dbReference type="NCBIfam" id="TIGR00732">
    <property type="entry name" value="dprA"/>
    <property type="match status" value="1"/>
</dbReference>
<comment type="caution">
    <text evidence="3">The sequence shown here is derived from an EMBL/GenBank/DDBJ whole genome shotgun (WGS) entry which is preliminary data.</text>
</comment>
<dbReference type="InterPro" id="IPR003488">
    <property type="entry name" value="DprA"/>
</dbReference>
<organism evidence="3 4">
    <name type="scientific">Candidatus Eisenbergiella merdigallinarum</name>
    <dbReference type="NCBI Taxonomy" id="2838552"/>
    <lineage>
        <taxon>Bacteria</taxon>
        <taxon>Bacillati</taxon>
        <taxon>Bacillota</taxon>
        <taxon>Clostridia</taxon>
        <taxon>Lachnospirales</taxon>
        <taxon>Lachnospiraceae</taxon>
        <taxon>Eisenbergiella</taxon>
    </lineage>
</organism>
<accession>A0A9D2SD82</accession>
<comment type="similarity">
    <text evidence="1">Belongs to the DprA/Smf family.</text>
</comment>
<gene>
    <name evidence="3" type="primary">dprA</name>
    <name evidence="3" type="ORF">H9763_02665</name>
</gene>
<dbReference type="Proteomes" id="UP000886883">
    <property type="component" value="Unassembled WGS sequence"/>
</dbReference>
<dbReference type="Pfam" id="PF02481">
    <property type="entry name" value="DNA_processg_A"/>
    <property type="match status" value="1"/>
</dbReference>
<evidence type="ECO:0000256" key="1">
    <source>
        <dbReference type="ARBA" id="ARBA00006525"/>
    </source>
</evidence>
<feature type="non-terminal residue" evidence="3">
    <location>
        <position position="301"/>
    </location>
</feature>
<evidence type="ECO:0000259" key="2">
    <source>
        <dbReference type="Pfam" id="PF02481"/>
    </source>
</evidence>
<dbReference type="GO" id="GO:0009294">
    <property type="term" value="P:DNA-mediated transformation"/>
    <property type="evidence" value="ECO:0007669"/>
    <property type="project" value="InterPro"/>
</dbReference>
<dbReference type="PANTHER" id="PTHR43022">
    <property type="entry name" value="PROTEIN SMF"/>
    <property type="match status" value="1"/>
</dbReference>
<dbReference type="SUPFAM" id="SSF102405">
    <property type="entry name" value="MCP/YpsA-like"/>
    <property type="match status" value="1"/>
</dbReference>